<organism evidence="6 7">
    <name type="scientific">Artemia franciscana</name>
    <name type="common">Brine shrimp</name>
    <name type="synonym">Artemia sanfranciscana</name>
    <dbReference type="NCBI Taxonomy" id="6661"/>
    <lineage>
        <taxon>Eukaryota</taxon>
        <taxon>Metazoa</taxon>
        <taxon>Ecdysozoa</taxon>
        <taxon>Arthropoda</taxon>
        <taxon>Crustacea</taxon>
        <taxon>Branchiopoda</taxon>
        <taxon>Anostraca</taxon>
        <taxon>Artemiidae</taxon>
        <taxon>Artemia</taxon>
    </lineage>
</organism>
<feature type="compositionally biased region" description="Basic and acidic residues" evidence="4">
    <location>
        <begin position="1534"/>
        <end position="1543"/>
    </location>
</feature>
<feature type="compositionally biased region" description="Polar residues" evidence="4">
    <location>
        <begin position="1775"/>
        <end position="1794"/>
    </location>
</feature>
<feature type="compositionally biased region" description="Low complexity" evidence="4">
    <location>
        <begin position="1845"/>
        <end position="1856"/>
    </location>
</feature>
<dbReference type="Pfam" id="PF15784">
    <property type="entry name" value="GPS2_interact"/>
    <property type="match status" value="1"/>
</dbReference>
<dbReference type="Gene3D" id="1.20.5.430">
    <property type="match status" value="1"/>
</dbReference>
<feature type="region of interest" description="Disordered" evidence="4">
    <location>
        <begin position="1738"/>
        <end position="1894"/>
    </location>
</feature>
<keyword evidence="3" id="KW-0175">Coiled coil</keyword>
<feature type="region of interest" description="Disordered" evidence="4">
    <location>
        <begin position="1"/>
        <end position="31"/>
    </location>
</feature>
<dbReference type="GO" id="GO:0006357">
    <property type="term" value="P:regulation of transcription by RNA polymerase II"/>
    <property type="evidence" value="ECO:0007669"/>
    <property type="project" value="TreeGrafter"/>
</dbReference>
<reference evidence="6" key="1">
    <citation type="submission" date="2023-07" db="EMBL/GenBank/DDBJ databases">
        <title>Chromosome-level genome assembly of Artemia franciscana.</title>
        <authorList>
            <person name="Jo E."/>
        </authorList>
    </citation>
    <scope>NUCLEOTIDE SEQUENCE</scope>
    <source>
        <tissue evidence="6">Whole body</tissue>
    </source>
</reference>
<feature type="compositionally biased region" description="Polar residues" evidence="4">
    <location>
        <begin position="1857"/>
        <end position="1876"/>
    </location>
</feature>
<feature type="compositionally biased region" description="Polar residues" evidence="4">
    <location>
        <begin position="1051"/>
        <end position="1062"/>
    </location>
</feature>
<evidence type="ECO:0000256" key="2">
    <source>
        <dbReference type="ARBA" id="ARBA00010097"/>
    </source>
</evidence>
<dbReference type="Proteomes" id="UP001187531">
    <property type="component" value="Unassembled WGS sequence"/>
</dbReference>
<evidence type="ECO:0000256" key="1">
    <source>
        <dbReference type="ARBA" id="ARBA00004123"/>
    </source>
</evidence>
<dbReference type="GO" id="GO:0005634">
    <property type="term" value="C:nucleus"/>
    <property type="evidence" value="ECO:0007669"/>
    <property type="project" value="UniProtKB-SubCell"/>
</dbReference>
<feature type="region of interest" description="Disordered" evidence="4">
    <location>
        <begin position="1036"/>
        <end position="1117"/>
    </location>
</feature>
<dbReference type="GO" id="GO:0032991">
    <property type="term" value="C:protein-containing complex"/>
    <property type="evidence" value="ECO:0007669"/>
    <property type="project" value="UniProtKB-ARBA"/>
</dbReference>
<feature type="region of interest" description="Disordered" evidence="4">
    <location>
        <begin position="1532"/>
        <end position="1588"/>
    </location>
</feature>
<proteinExistence type="inferred from homology"/>
<dbReference type="PROSITE" id="PS51293">
    <property type="entry name" value="SANT"/>
    <property type="match status" value="1"/>
</dbReference>
<evidence type="ECO:0000256" key="3">
    <source>
        <dbReference type="ARBA" id="ARBA00023054"/>
    </source>
</evidence>
<dbReference type="EMBL" id="JAVRJZ010000008">
    <property type="protein sequence ID" value="KAK2719958.1"/>
    <property type="molecule type" value="Genomic_DNA"/>
</dbReference>
<feature type="compositionally biased region" description="Basic and acidic residues" evidence="4">
    <location>
        <begin position="239"/>
        <end position="256"/>
    </location>
</feature>
<dbReference type="SUPFAM" id="SSF46689">
    <property type="entry name" value="Homeodomain-like"/>
    <property type="match status" value="1"/>
</dbReference>
<dbReference type="Gene3D" id="1.10.10.60">
    <property type="entry name" value="Homeodomain-like"/>
    <property type="match status" value="1"/>
</dbReference>
<dbReference type="InterPro" id="IPR009057">
    <property type="entry name" value="Homeodomain-like_sf"/>
</dbReference>
<feature type="compositionally biased region" description="Basic and acidic residues" evidence="4">
    <location>
        <begin position="1418"/>
        <end position="1431"/>
    </location>
</feature>
<feature type="region of interest" description="Disordered" evidence="4">
    <location>
        <begin position="1388"/>
        <end position="1431"/>
    </location>
</feature>
<accession>A0AA88I2P1</accession>
<feature type="region of interest" description="Disordered" evidence="4">
    <location>
        <begin position="1242"/>
        <end position="1271"/>
    </location>
</feature>
<dbReference type="PANTHER" id="PTHR13992:SF39">
    <property type="entry name" value="SMRTER, ISOFORM G"/>
    <property type="match status" value="1"/>
</dbReference>
<dbReference type="InterPro" id="IPR017884">
    <property type="entry name" value="SANT_dom"/>
</dbReference>
<gene>
    <name evidence="6" type="ORF">QYM36_005431</name>
</gene>
<feature type="compositionally biased region" description="Polar residues" evidence="4">
    <location>
        <begin position="1572"/>
        <end position="1584"/>
    </location>
</feature>
<name>A0AA88I2P1_ARTSF</name>
<keyword evidence="7" id="KW-1185">Reference proteome</keyword>
<feature type="compositionally biased region" description="Basic and acidic residues" evidence="4">
    <location>
        <begin position="1738"/>
        <end position="1753"/>
    </location>
</feature>
<evidence type="ECO:0000313" key="7">
    <source>
        <dbReference type="Proteomes" id="UP001187531"/>
    </source>
</evidence>
<feature type="region of interest" description="Disordered" evidence="4">
    <location>
        <begin position="203"/>
        <end position="256"/>
    </location>
</feature>
<comment type="subcellular location">
    <subcellularLocation>
        <location evidence="1">Nucleus</location>
    </subcellularLocation>
</comment>
<evidence type="ECO:0000256" key="4">
    <source>
        <dbReference type="SAM" id="MobiDB-lite"/>
    </source>
</evidence>
<dbReference type="PANTHER" id="PTHR13992">
    <property type="entry name" value="NUCLEAR RECEPTOR CO-REPRESSOR RELATED NCOR"/>
    <property type="match status" value="1"/>
</dbReference>
<feature type="domain" description="SANT" evidence="5">
    <location>
        <begin position="523"/>
        <end position="574"/>
    </location>
</feature>
<comment type="caution">
    <text evidence="6">The sequence shown here is derived from an EMBL/GenBank/DDBJ whole genome shotgun (WGS) entry which is preliminary data.</text>
</comment>
<feature type="region of interest" description="Disordered" evidence="4">
    <location>
        <begin position="854"/>
        <end position="896"/>
    </location>
</feature>
<dbReference type="InterPro" id="IPR031557">
    <property type="entry name" value="N-CoR_GPS2_interact"/>
</dbReference>
<sequence>MMDGLRSGPVSGYGNSQQSGKDAALGLQPSPMKVTPYPAQYSHALLKPGSAMSYGPRIEASPFKGRISVPTARALTSPGSGHGMHPPGLTGHQMVYSNQAGTRSDFSLIPQTANYDISGGRGFRSPPGLNNSHHERRRLTLLPTSGDYAPPMHGHGQMFHHQMGADLYRDNLGGYHSSPMGHPLMANASESTHLDHAPYKRMRLSGDTKTDLSQPLKIDTRAKEPIYTPQVEAISPTPGDRDADDSPSRSTKDELLQQISKVDRDIATAESSVLKLKRKQQELEESALKSEAGDVGIEAPKSRHRSLAQIIYSDNRKKAFEAHSLFAKLGPVVEFPLYNQPQDMLVYHDNVSRYSSFRPLLIEFLKKQKKEVEESQSKKMAAYTNRLNLWMKRVDRIERGISPPPYDPNPPIVPGGITFTTPVLPKKRERDQRNREIFEKVFPELRKQREDKERLSRAGSRIKSDADLEEIMDGLQEQENEDKKMRSLAVVPPLMLEGHQRRIYYDNTNGIVEDPMEGHRERQLLNVWTEQEKDIFKEKYLQHPKGFALVKTFLERKSIPDCVHYYYISKKTENYKQLLRKSRARTRARTVQKSQQQQDLSVGVTTRLQREALLKQGETSTMTSTAVIVQSESVEVTEVKTVEGGMDKELAKEEVEKTGEANVEAVDSVTVEQVVKSIMETENLSVVASEAGSSISVCQETDLTFVEVKLESTSPQLAREEEATKTAAPVSGSKEAMVTCAICHASVSHASSRSLLKKDAAMFGLKETEIIEGSRVCVKCRCNGVRRRTVHCPVSTCPTPKRRVKRLRALPSKWLEMSPEAKAPIISELQIPSDASRVCAACVNRISRRAGLFDSCSESSEPSRRDSEADDSEGSSTSSNEEEVPEDRLQINETPDVTCKAEILKADIPEVKSEHVNISEPQAPPPLKDDYDSSETISADECQGQLDMEEAPRASFPTENNIGRTFTPPISSSQHQLQIVQNQYRPSRPGSKESISIKDIMHGVIERSIKRNDLLPSPTTRPMSTQVEPTITSILKDSQSFVNQRPEPRSSLASDQVRISSPQFPPQTGDWQHPHIPSQRDVYPRESVHREQHFIPPRDEKRPLDSRKPIFPNQPLPREGINIVVTECKDDEQSETLDLSIKRDRDSVTARPQVQSKPVSVPHRSAVNFVRQPMPLARDQEPIHEKAHSFNSGSITQGTPVSVDKSRKNVVNTSKEMPLQTVVFDHRTGQYVYLTERDRFLVAPQPREQRKPSPGRSMTEHSKGSSRESMLYNDYILSQQMIRKERELPRHSSLLSTEHVYLDGGAQQTLMQSHERKPEHYPQGYPPVSHYSHPTPGSKNIHHRQGVIQHTPAGPMRFPQSQIPKSGANSSMQLDFSSFVDVIASQPSLPVPDKKEKERPTPLTNPVPAHRVKSTNGELEKDRHWPPHEREPQRLVDDKDHQVTAASLIDAIVTHQMVSGISRGEKLEGERLDRMFQRYSKESKAQESYRAGVHEMASKPITLGEHIDSIITKDFARPGFESEQSYHAYVSGAWRERDPRADPRNSVPQHTEKDIKPGHLSGLRAPAPISRASPSEAPSGSRPHSQIPERHLIPDRHAQIPDRHLQLPDRHPTINERHLQIERHPHLSERSIQLERHYPERHGLQEQRHSLQDRHHLGPERHSQMQERHTQIVERHPQLSERHHLMMRPATPQGYHLARERIVQEQIKESWQAQRRPLEKSSPQVFDYVKNKIAEVMRTSEDVSSDNQDKNENRPSQAPSPSKRPRLEEDKARQSPFQRVEQSYVSKSRPSPNAQNPPSPYQSVPNYPYSYGAMAVRHSNPSQSPSAVNPAHRSQPPSPAPAPPVSAHVSMPSSVARTTPSPHSRQVNVNVSSSAQKEPAPILSAQYEPLSDED</sequence>
<evidence type="ECO:0000259" key="5">
    <source>
        <dbReference type="PROSITE" id="PS51293"/>
    </source>
</evidence>
<dbReference type="InterPro" id="IPR051571">
    <property type="entry name" value="N-CoR_corepressor"/>
</dbReference>
<evidence type="ECO:0000313" key="6">
    <source>
        <dbReference type="EMBL" id="KAK2719958.1"/>
    </source>
</evidence>
<feature type="compositionally biased region" description="Basic and acidic residues" evidence="4">
    <location>
        <begin position="1082"/>
        <end position="1108"/>
    </location>
</feature>
<dbReference type="GO" id="GO:0000785">
    <property type="term" value="C:chromatin"/>
    <property type="evidence" value="ECO:0007669"/>
    <property type="project" value="TreeGrafter"/>
</dbReference>
<comment type="similarity">
    <text evidence="2">Belongs to the N-CoR nuclear receptor corepressors family.</text>
</comment>
<feature type="region of interest" description="Disordered" evidence="4">
    <location>
        <begin position="912"/>
        <end position="934"/>
    </location>
</feature>
<protein>
    <recommendedName>
        <fullName evidence="5">SANT domain-containing protein</fullName>
    </recommendedName>
</protein>